<gene>
    <name evidence="1" type="ORF">FB567DRAFT_436104</name>
</gene>
<protein>
    <recommendedName>
        <fullName evidence="3">F-box domain-containing protein</fullName>
    </recommendedName>
</protein>
<comment type="caution">
    <text evidence="1">The sequence shown here is derived from an EMBL/GenBank/DDBJ whole genome shotgun (WGS) entry which is preliminary data.</text>
</comment>
<evidence type="ECO:0000313" key="2">
    <source>
        <dbReference type="Proteomes" id="UP000813461"/>
    </source>
</evidence>
<dbReference type="EMBL" id="JAGMVJ010000004">
    <property type="protein sequence ID" value="KAH7091614.1"/>
    <property type="molecule type" value="Genomic_DNA"/>
</dbReference>
<dbReference type="OrthoDB" id="3799281at2759"/>
<dbReference type="Proteomes" id="UP000813461">
    <property type="component" value="Unassembled WGS sequence"/>
</dbReference>
<organism evidence="1 2">
    <name type="scientific">Paraphoma chrysanthemicola</name>
    <dbReference type="NCBI Taxonomy" id="798071"/>
    <lineage>
        <taxon>Eukaryota</taxon>
        <taxon>Fungi</taxon>
        <taxon>Dikarya</taxon>
        <taxon>Ascomycota</taxon>
        <taxon>Pezizomycotina</taxon>
        <taxon>Dothideomycetes</taxon>
        <taxon>Pleosporomycetidae</taxon>
        <taxon>Pleosporales</taxon>
        <taxon>Pleosporineae</taxon>
        <taxon>Phaeosphaeriaceae</taxon>
        <taxon>Paraphoma</taxon>
    </lineage>
</organism>
<proteinExistence type="predicted"/>
<accession>A0A8K0REM8</accession>
<dbReference type="AlphaFoldDB" id="A0A8K0REM8"/>
<name>A0A8K0REM8_9PLEO</name>
<evidence type="ECO:0008006" key="3">
    <source>
        <dbReference type="Google" id="ProtNLM"/>
    </source>
</evidence>
<keyword evidence="2" id="KW-1185">Reference proteome</keyword>
<sequence>MGNNLDHVTKTATPYTTVPSNMLSLPNEIMCQVAGYLAPAWKLSKWAGHSMPNDVGDSASGFGNEQNGEYNKNIRDLLSLGRTCKQLAPVAQEILYRSVALRQPAVAGRQTTPLVSFLRTLIMRPDLAVLVEYLSIWILKSKPIHAVPKATDSLEPILARMVLTPDERSNWREDLHNPTEAMLCSLIFAGLPKLKIVELYAQPSPVSQSDIEKFGPFKQNDIPHEISRLAQGLATTKIRDLALSTELNGISAARLPSLQTLTLDHSGSNPVVNVPKGSFANVTTLQIQSETPPGTLGGRLHLKGAYTWRIDKLCNSLPSLRTLEFDSERAVQDTHIASRIETVVIRPADFDAVNWGRAYLGSLTGKEKIKRVEMWWRDDWPFHTIWRLYEELVRKTGVKVVVGWRGEVRKVFE</sequence>
<reference evidence="1" key="1">
    <citation type="journal article" date="2021" name="Nat. Commun.">
        <title>Genetic determinants of endophytism in the Arabidopsis root mycobiome.</title>
        <authorList>
            <person name="Mesny F."/>
            <person name="Miyauchi S."/>
            <person name="Thiergart T."/>
            <person name="Pickel B."/>
            <person name="Atanasova L."/>
            <person name="Karlsson M."/>
            <person name="Huettel B."/>
            <person name="Barry K.W."/>
            <person name="Haridas S."/>
            <person name="Chen C."/>
            <person name="Bauer D."/>
            <person name="Andreopoulos W."/>
            <person name="Pangilinan J."/>
            <person name="LaButti K."/>
            <person name="Riley R."/>
            <person name="Lipzen A."/>
            <person name="Clum A."/>
            <person name="Drula E."/>
            <person name="Henrissat B."/>
            <person name="Kohler A."/>
            <person name="Grigoriev I.V."/>
            <person name="Martin F.M."/>
            <person name="Hacquard S."/>
        </authorList>
    </citation>
    <scope>NUCLEOTIDE SEQUENCE</scope>
    <source>
        <strain evidence="1">MPI-SDFR-AT-0120</strain>
    </source>
</reference>
<evidence type="ECO:0000313" key="1">
    <source>
        <dbReference type="EMBL" id="KAH7091614.1"/>
    </source>
</evidence>